<feature type="compositionally biased region" description="Low complexity" evidence="1">
    <location>
        <begin position="1260"/>
        <end position="1284"/>
    </location>
</feature>
<dbReference type="InterPro" id="IPR036397">
    <property type="entry name" value="RNaseH_sf"/>
</dbReference>
<reference evidence="4" key="2">
    <citation type="submission" date="2024-04" db="EMBL/GenBank/DDBJ databases">
        <authorList>
            <person name="Chen Y."/>
            <person name="Shah S."/>
            <person name="Dougan E. K."/>
            <person name="Thang M."/>
            <person name="Chan C."/>
        </authorList>
    </citation>
    <scope>NUCLEOTIDE SEQUENCE [LARGE SCALE GENOMIC DNA]</scope>
</reference>
<feature type="domain" description="Integrase catalytic" evidence="2">
    <location>
        <begin position="2570"/>
        <end position="2738"/>
    </location>
</feature>
<sequence>MAEVHLTMVEKLRQKQASVSPSTDPAEVMLISSPEEQWNLLPLFLQTISMLSEEEKIFMADFGMALLKECCIAARKLTDNFQETLDLMRAEVFVATFRGVIVRGSSTHIPVAVLRETEGDKRRFRDLIAAQSYTVPRLQHLASDLRLALHYIDEWETNWRCSEALASVMEHVEAILDNLRLKILGLLHALSTELSAAMSDTLSDAPSLPPDVESEDDNKDASEARSVSLPSDVQSDAEPGNLQKHCSCRLQCYLKFDEAEIEHRRAENLKDQQVRLQNLFGKVKSFVDALSVKTARIDWQMGGQKVCRPFWEYCHSVGHKQVDDMVKLAKLGHAALPEKGARMPKEKPRMDEADVWFLNLYTGLAEPTPVEDGGHRHVEELPDADQVHEVVHDVSHPLYSMSVGVGNQGALVPKRFLNQENLASLWHVYELNKSDEPRVSRDTFTKAFNRHWKRILCFKGYGQGVRCQVCADFDERRSQLTSKKERQEIDELKQQHLNRCDMDRSVNVRGNRLSKQDSNFKMENSSTSFLKVLVDGMDQAKFRCPRNLKANAAFANVQRPALHLTGAVAIGLCEVYYILAPDTKKDSNMVATCLAHLLDRCQLVVENRGPDYCLPRHLIIGADNCTRETKNAYLAQFGAFLVGRGLFDSVEFQFMVTGHTKNELDQRFSSVATILNKAGTLETPLQFANYMTHHVKPAMATEMQVEVLDATRDWQAFFEHLSMHVQGLTATHLQPDSNHVWRFVLRQQIDRAQMVENHNPNWKDFPEDPRDVVLILKQFMSSAEASQPPQLMLPAQLLGSFKRDLLTIADRRQWSEDQLEQYLKTAQAVSSDPWRLFEAQAWLEGLCHANKHRLSKEPPVFSLVLQEHEMPEIVTDLPDEALFQPDPAPRRVRVLLKRPAAAAKSCRQPKMRRPAAALPGAAVAAPADAAVAAAAKPAAAPSGSRPPMRRPAAAEPSDRANAPPESHVVADSEKIERYGCSRCRSARIGCLQCRAWVEQKSLPDGSTCSYVPTSCGCNATKPIRPEHGQTYTEYCRELRHEWVVEKDRNETFPMVNAAGELERVSTADWTTYKRIHSSHDGWKLLQGRYRWRRDWQQQWSSRCTQLVTSYEVPISLTYYFFSPVLCFCVSVLPVFPAMADDLSSTESKSDSNRKLSKRQRKLAAAATLRILEQKLQKRPVTHKGRHYDSLECLWNSKVSSEPSQPAQPGPAAANALKRPLSPDDSSREVRSRGDETGGMQSADQSAAPAEMPAHDEGIPSSTASASGSKPSAESQPTSSISPSSKAVETIEIDDECVDDASQFAKEWLAKMRTILQNYPAGPGSYLEDKMKTAADKARFATWLLETWPERPDICYHHDQVVPSVLEDELAQSPPLAIHVSSFSWTDGCGVKPAPGRDLALGLMAMYLKDGFITSGDVILMAQPLAVEKAAGLPSLWGSEESALKPFSLGYLKGRARLTSLFALLLSVFEEEVSLDDLKSFCPKLFDSVSVIWVQHMRQNSKEDEVLCNLKLSTRGSLRKAANLIQIAFMVRRLLASGGTDYTTFLRKYNQQSVAAHQLRGRKQTALKLLFESAPKDVLDEILNHVGTLGWENCAWTEENLASKRLFPGHVFPAKNRKWQQRLRVSDRSLRIMVLRIHWEQEHQSCEKRSQKKPDDRACELLAEKAACLVSLADEFCSEHPITMETVQKKILDEWSSGCKRIDMELAAQLLEKSESFAIATHMPCFKALLEESLFRAPVSSSQEVEMRDKLKRDEFDHVVKKMDYDIKVFEIWQSKVASVAMARQHAKQEHVVSEHRKIVESVEAYLDGCVRFLCWEGVNKGSDSIVPQVLLFRMEILRKLRNQNTAGAAADVPTLVLMNWTAPCLFPAGRQNDHINCLAWALHDNTNSAAIIFAPTFSYQKGKTFLEENACMQLLAQGGHNLDHQFSVLFSDRCDQRDSRPLLYPARWAFPGHVVDLGKTNAFFQSELRKAGRTDPCKQMAAKDLKEMEDMADDSLPSTTSSNHISGAAKHCQFGRPAAEEVFRKAFNQVDLEKFPAVLIVDLFPRVGDFAGAFCRLRTQLNAGTSLFYIGVGEKAKELEWLRATLLEELVEKVKLEGFQIPGAQPFQKEVNPDLLDALPAIPITNLLVVKGEGEDRSLVLPKHLMLKWRSDEDFGDEFSKCRVEEVPAECLLPCDKIAETLLFETKLGGKDTIGFQIRTNHQLYLVNQTSHELSLKAMSPLVGFGRGSFKLFKEDDTLPEKALLFHIASSDALVCLNGAVQTISEVLFNQRKIKPEATVCYHKATPSGQKTDGQTLFDFKLTHKICFVPPTKRDGADEGAEKPGKEVSAANSISNDIAVWTTGSIENAYDFDMQMALRASLDFQHDRLQIFDGVSIPLKCNSAGQYVINLMDRNVVDEQQVSGFSEVMLTEESQVIFLSMERFPSSRAMKPCYLRKRVEDALEKSPPELLVLSPPCTDEGQYPPEFVEAVLQTVPMYRDARPSEVMVVVDDTVPPEQWDSVLAVTSLSEKTDEELLPILKKLHQNLGHPPNHDLIRVLKHGQASEQALRLAKDFSCDFCKTQCRPSVPLPAQPRRVSEVNQLVGLDIKYLKGWRPNQKVKALNLVDYASGYQRVIPFFEQETAQLIRKMFEEHWISWLGPPRELILDAARTNLGENMATPSELQGTEIRPIAAGAHWQLGKVESHGGWFGRLVEKLVDAHQPSNKEEWLQCVVHAHIKNQMLQVHGFSPHQMLFGRNPNIPEDLLSEPLNVIAATASLTEQGIARAQAMRTTARSALIQMQDDRALRVALLARPRVSKEFAPGDLVAYWRDQKWIKGKLQIGGQWWGTAVVLGKVGRNYVLLHRRQVLRCAPEQIRPATAEEKTVLGTPHAEMLGIKDLIEQGNIRSQQFLDLLPQSYPPEESSQPDQPPTVFDDDMDESAPVRAPEPRSNSTASAPEASDLRPAESTPQPEMPESEAPQTGSSEVPPEPKDPIESNTGDNSYGPIRRRVTGKDGPLILWHPAAMRQDDFVEIMKELVPPLIEQAMESSEESSGVKRSVDEVESARAGEPAPARPRIEEALSVVECNQLCDSLQNEPHEVFMAEFLKKKMSKELPHSKNPPPLQAKVDEGKRTEWETIVSKPHAVKIHFGKRAAQIKADHPDRFIGSRFALTRKPVTEGQDVDPHDWQTFSVKGRWCLQGHLDPDLSEKASEGMLKSPTLSQLGRMTLMQLISSLKWDLQLGDIRGAFLETGPRDSRFKPLFAHQPPGGIPGLSPDAVIEVCGNVYGQNDAPAAWFKEFSSFVTSTGWTQSKMDQCLFSLRDPHDPSKLIALMGVHVDDTALGGDEGHPLFQSALNQLRTRFPYRKWRTKSGEFCGAWYTQLVDKSIHMSMKTFAERIRPVNIPKGSDADEPLSPSQMKVLRAVNGSLNWLSSQSRPDLSVQTSMSQQSFPKPTIKDLRMANHAVRHARQAMATASGTVEWLALLVSELLDGPLIIRECRERLKKRRPILFSKEQVSNVKALLDSARRDGCIELLLTALRDEPLLSEADSSEFEVLSPQCLAAASMTDASKRRGDDGSLEEPPSSKQRPVLPCEITTKDGGKPFPPGIRSLEEWGNTIMPMGKYAKENLTYADLSGAADQAKQAYCQWMVSQKGREDLNPVFRDFIKYLQMRESSTGSGEICYPGSSIVRKDLQVDLGQQLKLQHFVAALEPSDAAVVAGSGVKYLQGEAFLLDEAGLNFTVKQVLGAWPRGAAVQLQHLHLREEAKLQNATLSVEFLGGFWVRCPFGNGVSWGFQVG</sequence>
<dbReference type="PANTHER" id="PTHR33153">
    <property type="entry name" value="MYND-TYPE DOMAIN-CONTAINING PROTEIN"/>
    <property type="match status" value="1"/>
</dbReference>
<dbReference type="OrthoDB" id="437377at2759"/>
<evidence type="ECO:0000259" key="2">
    <source>
        <dbReference type="PROSITE" id="PS50994"/>
    </source>
</evidence>
<dbReference type="PANTHER" id="PTHR33153:SF3">
    <property type="entry name" value="TRAFFICKING PROTEIN PARTICLE COMPLEX SUBUNIT 11 DOMAIN-CONTAINING PROTEIN"/>
    <property type="match status" value="1"/>
</dbReference>
<dbReference type="InterPro" id="IPR057191">
    <property type="entry name" value="DUF7869"/>
</dbReference>
<reference evidence="3" key="1">
    <citation type="submission" date="2022-10" db="EMBL/GenBank/DDBJ databases">
        <authorList>
            <person name="Chen Y."/>
            <person name="Dougan E. K."/>
            <person name="Chan C."/>
            <person name="Rhodes N."/>
            <person name="Thang M."/>
        </authorList>
    </citation>
    <scope>NUCLEOTIDE SEQUENCE</scope>
</reference>
<feature type="region of interest" description="Disordered" evidence="1">
    <location>
        <begin position="3547"/>
        <end position="3587"/>
    </location>
</feature>
<feature type="compositionally biased region" description="Low complexity" evidence="1">
    <location>
        <begin position="1199"/>
        <end position="1213"/>
    </location>
</feature>
<feature type="region of interest" description="Disordered" evidence="1">
    <location>
        <begin position="937"/>
        <end position="970"/>
    </location>
</feature>
<dbReference type="Pfam" id="PF25273">
    <property type="entry name" value="DUF7869"/>
    <property type="match status" value="1"/>
</dbReference>
<proteinExistence type="predicted"/>
<feature type="region of interest" description="Disordered" evidence="1">
    <location>
        <begin position="2897"/>
        <end position="2990"/>
    </location>
</feature>
<accession>A0A9P1GJT3</accession>
<dbReference type="EMBL" id="CAMXCT010005624">
    <property type="protein sequence ID" value="CAI4012882.1"/>
    <property type="molecule type" value="Genomic_DNA"/>
</dbReference>
<feature type="compositionally biased region" description="Low complexity" evidence="1">
    <location>
        <begin position="2897"/>
        <end position="2907"/>
    </location>
</feature>
<dbReference type="InterPro" id="IPR012337">
    <property type="entry name" value="RNaseH-like_sf"/>
</dbReference>
<name>A0A9P1GJT3_9DINO</name>
<feature type="compositionally biased region" description="Basic and acidic residues" evidence="1">
    <location>
        <begin position="3034"/>
        <end position="3047"/>
    </location>
</feature>
<feature type="compositionally biased region" description="Basic and acidic residues" evidence="1">
    <location>
        <begin position="1220"/>
        <end position="1235"/>
    </location>
</feature>
<comment type="caution">
    <text evidence="3">The sequence shown here is derived from an EMBL/GenBank/DDBJ whole genome shotgun (WGS) entry which is preliminary data.</text>
</comment>
<dbReference type="Gene3D" id="3.30.420.10">
    <property type="entry name" value="Ribonuclease H-like superfamily/Ribonuclease H"/>
    <property type="match status" value="1"/>
</dbReference>
<dbReference type="EMBL" id="CAMXCT020005624">
    <property type="protein sequence ID" value="CAL1166257.1"/>
    <property type="molecule type" value="Genomic_DNA"/>
</dbReference>
<feature type="region of interest" description="Disordered" evidence="1">
    <location>
        <begin position="3027"/>
        <end position="3054"/>
    </location>
</feature>
<organism evidence="3">
    <name type="scientific">Cladocopium goreaui</name>
    <dbReference type="NCBI Taxonomy" id="2562237"/>
    <lineage>
        <taxon>Eukaryota</taxon>
        <taxon>Sar</taxon>
        <taxon>Alveolata</taxon>
        <taxon>Dinophyceae</taxon>
        <taxon>Suessiales</taxon>
        <taxon>Symbiodiniaceae</taxon>
        <taxon>Cladocopium</taxon>
    </lineage>
</organism>
<evidence type="ECO:0000256" key="1">
    <source>
        <dbReference type="SAM" id="MobiDB-lite"/>
    </source>
</evidence>
<dbReference type="GO" id="GO:0015074">
    <property type="term" value="P:DNA integration"/>
    <property type="evidence" value="ECO:0007669"/>
    <property type="project" value="InterPro"/>
</dbReference>
<evidence type="ECO:0000313" key="4">
    <source>
        <dbReference type="EMBL" id="CAL1166257.1"/>
    </source>
</evidence>
<feature type="compositionally biased region" description="Low complexity" evidence="1">
    <location>
        <begin position="937"/>
        <end position="954"/>
    </location>
</feature>
<protein>
    <submittedName>
        <fullName evidence="5">Copia protein</fullName>
    </submittedName>
</protein>
<dbReference type="Proteomes" id="UP001152797">
    <property type="component" value="Unassembled WGS sequence"/>
</dbReference>
<keyword evidence="6" id="KW-1185">Reference proteome</keyword>
<evidence type="ECO:0000313" key="3">
    <source>
        <dbReference type="EMBL" id="CAI4012882.1"/>
    </source>
</evidence>
<evidence type="ECO:0000313" key="6">
    <source>
        <dbReference type="Proteomes" id="UP001152797"/>
    </source>
</evidence>
<dbReference type="SUPFAM" id="SSF53098">
    <property type="entry name" value="Ribonuclease H-like"/>
    <property type="match status" value="1"/>
</dbReference>
<dbReference type="EMBL" id="CAMXCT030005624">
    <property type="protein sequence ID" value="CAL4800194.1"/>
    <property type="molecule type" value="Genomic_DNA"/>
</dbReference>
<dbReference type="PROSITE" id="PS50994">
    <property type="entry name" value="INTEGRASE"/>
    <property type="match status" value="1"/>
</dbReference>
<gene>
    <name evidence="3" type="ORF">C1SCF055_LOCUS37905</name>
</gene>
<feature type="region of interest" description="Disordered" evidence="1">
    <location>
        <begin position="1198"/>
        <end position="1287"/>
    </location>
</feature>
<dbReference type="GO" id="GO:0003676">
    <property type="term" value="F:nucleic acid binding"/>
    <property type="evidence" value="ECO:0007669"/>
    <property type="project" value="InterPro"/>
</dbReference>
<dbReference type="InterPro" id="IPR001584">
    <property type="entry name" value="Integrase_cat-core"/>
</dbReference>
<feature type="region of interest" description="Disordered" evidence="1">
    <location>
        <begin position="201"/>
        <end position="240"/>
    </location>
</feature>
<evidence type="ECO:0000313" key="5">
    <source>
        <dbReference type="EMBL" id="CAL4800194.1"/>
    </source>
</evidence>